<protein>
    <submittedName>
        <fullName evidence="3">Uncharacterized protein</fullName>
    </submittedName>
</protein>
<proteinExistence type="predicted"/>
<evidence type="ECO:0000313" key="4">
    <source>
        <dbReference type="Proteomes" id="UP001600888"/>
    </source>
</evidence>
<dbReference type="InterPro" id="IPR043129">
    <property type="entry name" value="ATPase_NBD"/>
</dbReference>
<sequence length="200" mass="22059">MASCVAFTDQGVLVGNEAKFQRADNPSRTICDVRPLLGQRWSDPKVQEMIKSLHYRVEGMEDKPVIKVDIQGRENTFTPEQIAGVLMAKLGNTAAETMNDYMRCAVVAVPSSFNDNQRQAVKDAGATVGLNVIRIINEPTAVAIAYELDRLDDEQNVLVLDMGASKTDVTMLYIDQGVVEILATVSTPISGRRFNRRLVD</sequence>
<evidence type="ECO:0000256" key="1">
    <source>
        <dbReference type="ARBA" id="ARBA00022741"/>
    </source>
</evidence>
<dbReference type="PRINTS" id="PR00301">
    <property type="entry name" value="HEATSHOCK70"/>
</dbReference>
<evidence type="ECO:0000256" key="2">
    <source>
        <dbReference type="ARBA" id="ARBA00022840"/>
    </source>
</evidence>
<gene>
    <name evidence="3" type="ORF">FJTKL_09522</name>
</gene>
<comment type="caution">
    <text evidence="3">The sequence shown here is derived from an EMBL/GenBank/DDBJ whole genome shotgun (WGS) entry which is preliminary data.</text>
</comment>
<name>A0ABR4FD06_9PEZI</name>
<keyword evidence="4" id="KW-1185">Reference proteome</keyword>
<dbReference type="Gene3D" id="3.30.420.40">
    <property type="match status" value="1"/>
</dbReference>
<reference evidence="3 4" key="1">
    <citation type="submission" date="2024-03" db="EMBL/GenBank/DDBJ databases">
        <title>A high-quality draft genome sequence of Diaporthe vaccinii, a causative agent of upright dieback and viscid rot disease in cranberry plants.</title>
        <authorList>
            <person name="Sarrasin M."/>
            <person name="Lang B.F."/>
            <person name="Burger G."/>
        </authorList>
    </citation>
    <scope>NUCLEOTIDE SEQUENCE [LARGE SCALE GENOMIC DNA]</scope>
    <source>
        <strain evidence="3 4">IS7</strain>
    </source>
</reference>
<accession>A0ABR4FD06</accession>
<dbReference type="Pfam" id="PF00012">
    <property type="entry name" value="HSP70"/>
    <property type="match status" value="1"/>
</dbReference>
<keyword evidence="2" id="KW-0067">ATP-binding</keyword>
<dbReference type="PANTHER" id="PTHR45639">
    <property type="entry name" value="HSC70CB, ISOFORM G-RELATED"/>
    <property type="match status" value="1"/>
</dbReference>
<dbReference type="PANTHER" id="PTHR45639:SF34">
    <property type="entry name" value="CHAPERONE PROTEIN DNAK"/>
    <property type="match status" value="1"/>
</dbReference>
<dbReference type="EMBL" id="JBAWTH010000003">
    <property type="protein sequence ID" value="KAL2292574.1"/>
    <property type="molecule type" value="Genomic_DNA"/>
</dbReference>
<keyword evidence="1" id="KW-0547">Nucleotide-binding</keyword>
<dbReference type="Proteomes" id="UP001600888">
    <property type="component" value="Unassembled WGS sequence"/>
</dbReference>
<dbReference type="InterPro" id="IPR013126">
    <property type="entry name" value="Hsp_70_fam"/>
</dbReference>
<dbReference type="SUPFAM" id="SSF53067">
    <property type="entry name" value="Actin-like ATPase domain"/>
    <property type="match status" value="2"/>
</dbReference>
<organism evidence="3 4">
    <name type="scientific">Diaporthe vaccinii</name>
    <dbReference type="NCBI Taxonomy" id="105482"/>
    <lineage>
        <taxon>Eukaryota</taxon>
        <taxon>Fungi</taxon>
        <taxon>Dikarya</taxon>
        <taxon>Ascomycota</taxon>
        <taxon>Pezizomycotina</taxon>
        <taxon>Sordariomycetes</taxon>
        <taxon>Sordariomycetidae</taxon>
        <taxon>Diaporthales</taxon>
        <taxon>Diaporthaceae</taxon>
        <taxon>Diaporthe</taxon>
        <taxon>Diaporthe eres species complex</taxon>
    </lineage>
</organism>
<evidence type="ECO:0000313" key="3">
    <source>
        <dbReference type="EMBL" id="KAL2292574.1"/>
    </source>
</evidence>